<feature type="non-terminal residue" evidence="1">
    <location>
        <position position="111"/>
    </location>
</feature>
<organism evidence="1">
    <name type="scientific">Pararge aegeria</name>
    <name type="common">speckled wood butterfly</name>
    <dbReference type="NCBI Taxonomy" id="116150"/>
    <lineage>
        <taxon>Eukaryota</taxon>
        <taxon>Metazoa</taxon>
        <taxon>Ecdysozoa</taxon>
        <taxon>Arthropoda</taxon>
        <taxon>Hexapoda</taxon>
        <taxon>Insecta</taxon>
        <taxon>Pterygota</taxon>
        <taxon>Neoptera</taxon>
        <taxon>Endopterygota</taxon>
        <taxon>Lepidoptera</taxon>
        <taxon>Glossata</taxon>
        <taxon>Ditrysia</taxon>
        <taxon>Papilionoidea</taxon>
        <taxon>Nymphalidae</taxon>
        <taxon>Satyrinae</taxon>
        <taxon>Satyrini</taxon>
        <taxon>Parargina</taxon>
        <taxon>Pararge</taxon>
    </lineage>
</organism>
<reference evidence="1" key="1">
    <citation type="journal article" date="2013" name="BMC Genomics">
        <title>Unscrambling butterfly oogenesis.</title>
        <authorList>
            <person name="Carter J.M."/>
            <person name="Baker S.C."/>
            <person name="Pink R."/>
            <person name="Carter D.R."/>
            <person name="Collins A."/>
            <person name="Tomlin J."/>
            <person name="Gibbs M."/>
            <person name="Breuker C.J."/>
        </authorList>
    </citation>
    <scope>NUCLEOTIDE SEQUENCE</scope>
    <source>
        <tissue evidence="1">Ovary</tissue>
    </source>
</reference>
<evidence type="ECO:0000313" key="1">
    <source>
        <dbReference type="EMBL" id="JAA78960.1"/>
    </source>
</evidence>
<sequence length="111" mass="12658">MGSSMANSMGNAMGYLMHNQQMAMQNQSQMLLNGFDTPQSAGEGRYQAENMDKFFTDFHKAQQMRLLLSRGEERRHDHMPHAHSMLSAERLEMEHKQRMSNLRAAEAGGRA</sequence>
<reference evidence="1" key="2">
    <citation type="submission" date="2013-05" db="EMBL/GenBank/DDBJ databases">
        <authorList>
            <person name="Carter J.-M."/>
            <person name="Baker S.C."/>
            <person name="Pink R."/>
            <person name="Carter D.R.F."/>
            <person name="Collins A."/>
            <person name="Tomlin J."/>
            <person name="Gibbs M."/>
            <person name="Breuker C.J."/>
        </authorList>
    </citation>
    <scope>NUCLEOTIDE SEQUENCE</scope>
    <source>
        <tissue evidence="1">Ovary</tissue>
    </source>
</reference>
<proteinExistence type="predicted"/>
<name>S4NZ30_9NEOP</name>
<dbReference type="AlphaFoldDB" id="S4NZ30"/>
<dbReference type="EMBL" id="GAIX01013600">
    <property type="protein sequence ID" value="JAA78960.1"/>
    <property type="molecule type" value="Transcribed_RNA"/>
</dbReference>
<accession>S4NZ30</accession>
<protein>
    <submittedName>
        <fullName evidence="1">Uncharacterized protein</fullName>
    </submittedName>
</protein>